<dbReference type="InterPro" id="IPR013520">
    <property type="entry name" value="Ribonucl_H"/>
</dbReference>
<feature type="compositionally biased region" description="Polar residues" evidence="4">
    <location>
        <begin position="397"/>
        <end position="420"/>
    </location>
</feature>
<keyword evidence="2" id="KW-0677">Repeat</keyword>
<feature type="repeat" description="PPR" evidence="3">
    <location>
        <begin position="801"/>
        <end position="835"/>
    </location>
</feature>
<sequence>MNLYAIRGNDSGGEYAHWLFDEKCERNVVAWNTLFNGYIRCGDIDEARRSPCEVDQMALVAALLACAELGDFKLGEVDSLIHNNAELASLVAQKLFVELDPNKVAGYLVLLANIYATAKRWQDVAAVRRKMVEIGVVAALVKEGLKEERDLNLKRRSSRKEEQYAPSISGEGRCGGGWGFGRSTAAAAYTYIDTVMGQNEDRSEIAFFDVETTIPNRQGQGFALLEFGSILVCPKKLEELYSYSTLVRPTDPSLISSLSVRCNGITPDTVVSAPTFAEIADKVYDILHGRIWAGHNIVRFDCARIREAFAEVGRPAPEPKGTIDSLALLTQRFGRRAGDMKMATLATYFGLGQQSHRSLDDVRMNLEVLKYCATVLFLESSLPDIFTVNSWVSPNATTRSRSNIKSSPGGTSQNRNTPSSRMKFEDAQNLSPPDKKTVEDHPILSLVTHRAGEEISDVASRTDQPHPFDMSILIDQMETQSIQPDATMEEKSESESPEISSKVAVSEGPSGYAGFIEPDEVSIPSVNACLVPLFEGSQIRRTKLLHKEVILQLCCSSLRVRFGISTKFVDQAGRPRLSFVVDASTSLCKVLDSCDNIAQKFAVDSGSSSEWRPVTRKNGSYNNPTTRLHIPTVVHGDAARYATEMYHKEANGTIQKLVFQNFNASELETFIKPGTIIDAFLSLTEAILKSTTPNKALKLFNSSSRKLNPANHLVPYASVIRVLINAKLYKHARCLMKELIDKLLNSLKPHRVCYAFFKALNSLESTKINPDVFGTLIIAFAEMGLVEEALWVYHKIGVLPAVPVCNALLNGLVKKGVFDSMWQFHTDMLSRGLVANVVTFGVLIDACCAQGDVLKARSLFDEMVEKGIEPTVVVYTILIRGLCNENQMTEAENMFKLMRDSGVLPNVYTYSALIDGYCKVADIKRALDLYQDMLRNNLLPNVVIFGSLINGLCKVGKLRSARNVFAHMTKFGVVPNIYVYNCWIDSHCKAGNLSEAMGLCSEMKFFEIVPDVFTYSILIKGLCSVGQVKEADDLLQKMNKEGVSANAVTYNSLVDGYCKAGNLEKALNVCSQMTEKGVEPNVITFSTLIDGHCKVRNVEAAMSLYLEMIIKSLVPDVVAYTALIDGHCKHGNMKEALRLHKEMLEAGLTPNVFTISCLIDGLCKNGKISDAIKLFLVKTDKANGGFCSPNHVMYTSIIQALCNDGRIFKAGMFFSNMRFDGLTPDVITYVVMLQGHFQAKRMLDMMMLHADMIKMGIVPNTVINEVLASGYQQNRYLKSAFDVLRI</sequence>
<proteinExistence type="inferred from homology"/>
<feature type="repeat" description="PPR" evidence="3">
    <location>
        <begin position="27"/>
        <end position="61"/>
    </location>
</feature>
<evidence type="ECO:0000256" key="3">
    <source>
        <dbReference type="PROSITE-ProRule" id="PRU00708"/>
    </source>
</evidence>
<reference evidence="6 7" key="1">
    <citation type="submission" date="2021-02" db="EMBL/GenBank/DDBJ databases">
        <title>Plant Genome Project.</title>
        <authorList>
            <person name="Zhang R.-G."/>
        </authorList>
    </citation>
    <scope>NUCLEOTIDE SEQUENCE [LARGE SCALE GENOMIC DNA]</scope>
    <source>
        <tissue evidence="6">Leaves</tissue>
    </source>
</reference>
<feature type="repeat" description="PPR" evidence="3">
    <location>
        <begin position="1116"/>
        <end position="1150"/>
    </location>
</feature>
<feature type="repeat" description="PPR" evidence="3">
    <location>
        <begin position="906"/>
        <end position="940"/>
    </location>
</feature>
<dbReference type="Pfam" id="PF13041">
    <property type="entry name" value="PPR_2"/>
    <property type="match status" value="6"/>
</dbReference>
<accession>A0ABQ8H9W8</accession>
<evidence type="ECO:0000313" key="7">
    <source>
        <dbReference type="Proteomes" id="UP000827721"/>
    </source>
</evidence>
<dbReference type="Pfam" id="PF01535">
    <property type="entry name" value="PPR"/>
    <property type="match status" value="2"/>
</dbReference>
<dbReference type="NCBIfam" id="TIGR00756">
    <property type="entry name" value="PPR"/>
    <property type="match status" value="13"/>
</dbReference>
<feature type="repeat" description="PPR" evidence="3">
    <location>
        <begin position="871"/>
        <end position="905"/>
    </location>
</feature>
<keyword evidence="7" id="KW-1185">Reference proteome</keyword>
<dbReference type="SUPFAM" id="SSF81901">
    <property type="entry name" value="HCP-like"/>
    <property type="match status" value="1"/>
</dbReference>
<dbReference type="InterPro" id="IPR012337">
    <property type="entry name" value="RNaseH-like_sf"/>
</dbReference>
<dbReference type="Pfam" id="PF20431">
    <property type="entry name" value="E_motif"/>
    <property type="match status" value="1"/>
</dbReference>
<dbReference type="InterPro" id="IPR036397">
    <property type="entry name" value="RNaseH_sf"/>
</dbReference>
<dbReference type="Pfam" id="PF12854">
    <property type="entry name" value="PPR_1"/>
    <property type="match status" value="1"/>
</dbReference>
<evidence type="ECO:0000313" key="6">
    <source>
        <dbReference type="EMBL" id="KAH7550705.1"/>
    </source>
</evidence>
<feature type="repeat" description="PPR" evidence="3">
    <location>
        <begin position="941"/>
        <end position="975"/>
    </location>
</feature>
<feature type="repeat" description="PPR" evidence="3">
    <location>
        <begin position="1046"/>
        <end position="1080"/>
    </location>
</feature>
<dbReference type="InterPro" id="IPR011990">
    <property type="entry name" value="TPR-like_helical_dom_sf"/>
</dbReference>
<evidence type="ECO:0000259" key="5">
    <source>
        <dbReference type="SMART" id="SM00479"/>
    </source>
</evidence>
<feature type="repeat" description="PPR" evidence="3">
    <location>
        <begin position="836"/>
        <end position="870"/>
    </location>
</feature>
<dbReference type="EMBL" id="JAFEMO010000013">
    <property type="protein sequence ID" value="KAH7550705.1"/>
    <property type="molecule type" value="Genomic_DNA"/>
</dbReference>
<dbReference type="PANTHER" id="PTHR47938">
    <property type="entry name" value="RESPIRATORY COMPLEX I CHAPERONE (CIA84), PUTATIVE (AFU_ORTHOLOGUE AFUA_2G06020)-RELATED"/>
    <property type="match status" value="1"/>
</dbReference>
<evidence type="ECO:0000256" key="1">
    <source>
        <dbReference type="ARBA" id="ARBA00007626"/>
    </source>
</evidence>
<comment type="similarity">
    <text evidence="1">Belongs to the PPR family. P subfamily.</text>
</comment>
<dbReference type="InterPro" id="IPR046848">
    <property type="entry name" value="E_motif"/>
</dbReference>
<dbReference type="PANTHER" id="PTHR47938:SF7">
    <property type="entry name" value="PENTACOTRIPEPTIDE-REPEAT REGION OF PRORP DOMAIN-CONTAINING PROTEIN"/>
    <property type="match status" value="1"/>
</dbReference>
<protein>
    <recommendedName>
        <fullName evidence="5">Exonuclease domain-containing protein</fullName>
    </recommendedName>
</protein>
<feature type="repeat" description="PPR" evidence="3">
    <location>
        <begin position="1190"/>
        <end position="1224"/>
    </location>
</feature>
<dbReference type="InterPro" id="IPR002885">
    <property type="entry name" value="PPR_rpt"/>
</dbReference>
<dbReference type="Pfam" id="PF00929">
    <property type="entry name" value="RNase_T"/>
    <property type="match status" value="1"/>
</dbReference>
<dbReference type="CDD" id="cd06127">
    <property type="entry name" value="DEDDh"/>
    <property type="match status" value="1"/>
</dbReference>
<feature type="region of interest" description="Disordered" evidence="4">
    <location>
        <begin position="397"/>
        <end position="440"/>
    </location>
</feature>
<dbReference type="PROSITE" id="PS51375">
    <property type="entry name" value="PPR"/>
    <property type="match status" value="13"/>
</dbReference>
<feature type="repeat" description="PPR" evidence="3">
    <location>
        <begin position="1011"/>
        <end position="1045"/>
    </location>
</feature>
<dbReference type="Gene3D" id="3.30.420.10">
    <property type="entry name" value="Ribonuclease H-like superfamily/Ribonuclease H"/>
    <property type="match status" value="1"/>
</dbReference>
<dbReference type="SMART" id="SM00479">
    <property type="entry name" value="EXOIII"/>
    <property type="match status" value="1"/>
</dbReference>
<feature type="repeat" description="PPR" evidence="3">
    <location>
        <begin position="1225"/>
        <end position="1259"/>
    </location>
</feature>
<gene>
    <name evidence="6" type="ORF">JRO89_XS13G0252100</name>
</gene>
<comment type="caution">
    <text evidence="6">The sequence shown here is derived from an EMBL/GenBank/DDBJ whole genome shotgun (WGS) entry which is preliminary data.</text>
</comment>
<name>A0ABQ8H9W8_9ROSI</name>
<evidence type="ECO:0000256" key="4">
    <source>
        <dbReference type="SAM" id="MobiDB-lite"/>
    </source>
</evidence>
<dbReference type="Gene3D" id="1.25.40.10">
    <property type="entry name" value="Tetratricopeptide repeat domain"/>
    <property type="match status" value="8"/>
</dbReference>
<organism evidence="6 7">
    <name type="scientific">Xanthoceras sorbifolium</name>
    <dbReference type="NCBI Taxonomy" id="99658"/>
    <lineage>
        <taxon>Eukaryota</taxon>
        <taxon>Viridiplantae</taxon>
        <taxon>Streptophyta</taxon>
        <taxon>Embryophyta</taxon>
        <taxon>Tracheophyta</taxon>
        <taxon>Spermatophyta</taxon>
        <taxon>Magnoliopsida</taxon>
        <taxon>eudicotyledons</taxon>
        <taxon>Gunneridae</taxon>
        <taxon>Pentapetalae</taxon>
        <taxon>rosids</taxon>
        <taxon>malvids</taxon>
        <taxon>Sapindales</taxon>
        <taxon>Sapindaceae</taxon>
        <taxon>Xanthoceroideae</taxon>
        <taxon>Xanthoceras</taxon>
    </lineage>
</organism>
<dbReference type="Proteomes" id="UP000827721">
    <property type="component" value="Unassembled WGS sequence"/>
</dbReference>
<feature type="repeat" description="PPR" evidence="3">
    <location>
        <begin position="1081"/>
        <end position="1115"/>
    </location>
</feature>
<feature type="repeat" description="PPR" evidence="3">
    <location>
        <begin position="976"/>
        <end position="1010"/>
    </location>
</feature>
<feature type="region of interest" description="Disordered" evidence="4">
    <location>
        <begin position="483"/>
        <end position="505"/>
    </location>
</feature>
<evidence type="ECO:0000256" key="2">
    <source>
        <dbReference type="ARBA" id="ARBA00022737"/>
    </source>
</evidence>
<dbReference type="SUPFAM" id="SSF53098">
    <property type="entry name" value="Ribonuclease H-like"/>
    <property type="match status" value="1"/>
</dbReference>
<feature type="domain" description="Exonuclease" evidence="5">
    <location>
        <begin position="204"/>
        <end position="378"/>
    </location>
</feature>